<evidence type="ECO:0000256" key="3">
    <source>
        <dbReference type="ARBA" id="ARBA00022723"/>
    </source>
</evidence>
<dbReference type="GO" id="GO:0046872">
    <property type="term" value="F:metal ion binding"/>
    <property type="evidence" value="ECO:0007669"/>
    <property type="project" value="UniProtKB-KW"/>
</dbReference>
<evidence type="ECO:0000313" key="9">
    <source>
        <dbReference type="Proteomes" id="UP000242287"/>
    </source>
</evidence>
<dbReference type="EMBL" id="KZ301970">
    <property type="protein sequence ID" value="PFH54250.1"/>
    <property type="molecule type" value="Genomic_DNA"/>
</dbReference>
<feature type="domain" description="Nudix hydrolase" evidence="7">
    <location>
        <begin position="9"/>
        <end position="199"/>
    </location>
</feature>
<comment type="cofactor">
    <cofactor evidence="2">
        <name>Mg(2+)</name>
        <dbReference type="ChEBI" id="CHEBI:18420"/>
    </cofactor>
</comment>
<gene>
    <name evidence="8" type="ORF">AMATHDRAFT_72755</name>
</gene>
<evidence type="ECO:0000259" key="7">
    <source>
        <dbReference type="PROSITE" id="PS51462"/>
    </source>
</evidence>
<dbReference type="STRING" id="703135.A0A2A9P0X3"/>
<keyword evidence="6" id="KW-0464">Manganese</keyword>
<evidence type="ECO:0000256" key="2">
    <source>
        <dbReference type="ARBA" id="ARBA00001946"/>
    </source>
</evidence>
<dbReference type="InterPro" id="IPR039121">
    <property type="entry name" value="NUDT19"/>
</dbReference>
<evidence type="ECO:0000313" key="8">
    <source>
        <dbReference type="EMBL" id="PFH54250.1"/>
    </source>
</evidence>
<keyword evidence="5" id="KW-0460">Magnesium</keyword>
<sequence length="304" mass="33704">MSSSQSPPVPRPSSSLVIVNNKNEILLVHRNPLARTFGGVHVFPGGNHDKKQDASLKVTAIRETFEEAGLLLASPINPALSGPSIPQSEFDHARRAIHSQSLFFQDFLESHKLKPDVDSMLPFTEWITPTHAPRRFHTQFFVAFLQGLPSSGFSSGAREEYLPKPDGGQEVISARFLHPVDALREFHDKKISLMPPQYYILSTLASILTGHVNTVSQRETVAMLSHGPFGRMVINPKRLFVEDKEGRTILTYEGDETRGGPKGSLHRAFVKVGKGGVTSEITLQRNFDIFSEVDKIISIQSSKL</sequence>
<dbReference type="SUPFAM" id="SSF55811">
    <property type="entry name" value="Nudix"/>
    <property type="match status" value="1"/>
</dbReference>
<evidence type="ECO:0000256" key="6">
    <source>
        <dbReference type="ARBA" id="ARBA00023211"/>
    </source>
</evidence>
<organism evidence="8 9">
    <name type="scientific">Amanita thiersii Skay4041</name>
    <dbReference type="NCBI Taxonomy" id="703135"/>
    <lineage>
        <taxon>Eukaryota</taxon>
        <taxon>Fungi</taxon>
        <taxon>Dikarya</taxon>
        <taxon>Basidiomycota</taxon>
        <taxon>Agaricomycotina</taxon>
        <taxon>Agaricomycetes</taxon>
        <taxon>Agaricomycetidae</taxon>
        <taxon>Agaricales</taxon>
        <taxon>Pluteineae</taxon>
        <taxon>Amanitaceae</taxon>
        <taxon>Amanita</taxon>
    </lineage>
</organism>
<dbReference type="OrthoDB" id="1695362at2759"/>
<keyword evidence="3" id="KW-0479">Metal-binding</keyword>
<dbReference type="CDD" id="cd18870">
    <property type="entry name" value="NUDIX_AcylCoAdiphos_Nudt19"/>
    <property type="match status" value="1"/>
</dbReference>
<dbReference type="Proteomes" id="UP000242287">
    <property type="component" value="Unassembled WGS sequence"/>
</dbReference>
<dbReference type="GO" id="GO:0016818">
    <property type="term" value="F:hydrolase activity, acting on acid anhydrides, in phosphorus-containing anhydrides"/>
    <property type="evidence" value="ECO:0007669"/>
    <property type="project" value="InterPro"/>
</dbReference>
<dbReference type="PROSITE" id="PS51462">
    <property type="entry name" value="NUDIX"/>
    <property type="match status" value="1"/>
</dbReference>
<dbReference type="InterPro" id="IPR015797">
    <property type="entry name" value="NUDIX_hydrolase-like_dom_sf"/>
</dbReference>
<evidence type="ECO:0000256" key="1">
    <source>
        <dbReference type="ARBA" id="ARBA00001936"/>
    </source>
</evidence>
<evidence type="ECO:0000256" key="4">
    <source>
        <dbReference type="ARBA" id="ARBA00022801"/>
    </source>
</evidence>
<proteinExistence type="predicted"/>
<name>A0A2A9P0X3_9AGAR</name>
<keyword evidence="9" id="KW-1185">Reference proteome</keyword>
<dbReference type="GO" id="GO:0005739">
    <property type="term" value="C:mitochondrion"/>
    <property type="evidence" value="ECO:0007669"/>
    <property type="project" value="TreeGrafter"/>
</dbReference>
<dbReference type="Pfam" id="PF00293">
    <property type="entry name" value="NUDIX"/>
    <property type="match status" value="1"/>
</dbReference>
<dbReference type="AlphaFoldDB" id="A0A2A9P0X3"/>
<dbReference type="PANTHER" id="PTHR12318:SF0">
    <property type="entry name" value="ACYL-COENZYME A DIPHOSPHATASE NUDT19"/>
    <property type="match status" value="1"/>
</dbReference>
<reference evidence="8 9" key="1">
    <citation type="submission" date="2014-02" db="EMBL/GenBank/DDBJ databases">
        <title>Transposable element dynamics among asymbiotic and ectomycorrhizal Amanita fungi.</title>
        <authorList>
            <consortium name="DOE Joint Genome Institute"/>
            <person name="Hess J."/>
            <person name="Skrede I."/>
            <person name="Wolfe B."/>
            <person name="LaButti K."/>
            <person name="Ohm R.A."/>
            <person name="Grigoriev I.V."/>
            <person name="Pringle A."/>
        </authorList>
    </citation>
    <scope>NUCLEOTIDE SEQUENCE [LARGE SCALE GENOMIC DNA]</scope>
    <source>
        <strain evidence="8 9">SKay4041</strain>
    </source>
</reference>
<keyword evidence="4" id="KW-0378">Hydrolase</keyword>
<evidence type="ECO:0000256" key="5">
    <source>
        <dbReference type="ARBA" id="ARBA00022842"/>
    </source>
</evidence>
<accession>A0A2A9P0X3</accession>
<dbReference type="Gene3D" id="3.90.79.10">
    <property type="entry name" value="Nucleoside Triphosphate Pyrophosphohydrolase"/>
    <property type="match status" value="1"/>
</dbReference>
<dbReference type="PANTHER" id="PTHR12318">
    <property type="entry name" value="TESTOSTERONE-REGULATED PROTEIN RP2"/>
    <property type="match status" value="1"/>
</dbReference>
<protein>
    <recommendedName>
        <fullName evidence="7">Nudix hydrolase domain-containing protein</fullName>
    </recommendedName>
</protein>
<dbReference type="InterPro" id="IPR000086">
    <property type="entry name" value="NUDIX_hydrolase_dom"/>
</dbReference>
<comment type="cofactor">
    <cofactor evidence="1">
        <name>Mn(2+)</name>
        <dbReference type="ChEBI" id="CHEBI:29035"/>
    </cofactor>
</comment>